<evidence type="ECO:0000313" key="1">
    <source>
        <dbReference type="Proteomes" id="UP000790787"/>
    </source>
</evidence>
<dbReference type="RefSeq" id="XP_075108938.1">
    <property type="nucleotide sequence ID" value="XM_075252837.1"/>
</dbReference>
<proteinExistence type="predicted"/>
<organism evidence="1 2">
    <name type="scientific">Nicotiana tabacum</name>
    <name type="common">Common tobacco</name>
    <dbReference type="NCBI Taxonomy" id="4097"/>
    <lineage>
        <taxon>Eukaryota</taxon>
        <taxon>Viridiplantae</taxon>
        <taxon>Streptophyta</taxon>
        <taxon>Embryophyta</taxon>
        <taxon>Tracheophyta</taxon>
        <taxon>Spermatophyta</taxon>
        <taxon>Magnoliopsida</taxon>
        <taxon>eudicotyledons</taxon>
        <taxon>Gunneridae</taxon>
        <taxon>Pentapetalae</taxon>
        <taxon>asterids</taxon>
        <taxon>lamiids</taxon>
        <taxon>Solanales</taxon>
        <taxon>Solanaceae</taxon>
        <taxon>Nicotianoideae</taxon>
        <taxon>Nicotianeae</taxon>
        <taxon>Nicotiana</taxon>
    </lineage>
</organism>
<sequence length="191" mass="21365">MTIKLVVGGFTLNIISGYAPQAVLDEEVKRHFWEDLDEMVRCIPHTEKFFIGGDFSDNMGATSGGYDDIHGSFGFGDRNGGGMTKLDFARAFDLIRATFEAERTPINFTPKLTTKQVRPAVVFQIEEYIGTMATRCKYTVVGKFSNTMPRMDVIGRSFVNQTELKGGVKIAHFNSKIVYIDIDNEYDHAAV</sequence>
<reference evidence="2" key="2">
    <citation type="submission" date="2025-08" db="UniProtKB">
        <authorList>
            <consortium name="RefSeq"/>
        </authorList>
    </citation>
    <scope>IDENTIFICATION</scope>
    <source>
        <tissue evidence="2">Leaf</tissue>
    </source>
</reference>
<reference evidence="1" key="1">
    <citation type="journal article" date="2014" name="Nat. Commun.">
        <title>The tobacco genome sequence and its comparison with those of tomato and potato.</title>
        <authorList>
            <person name="Sierro N."/>
            <person name="Battey J.N."/>
            <person name="Ouadi S."/>
            <person name="Bakaher N."/>
            <person name="Bovet L."/>
            <person name="Willig A."/>
            <person name="Goepfert S."/>
            <person name="Peitsch M.C."/>
            <person name="Ivanov N.V."/>
        </authorList>
    </citation>
    <scope>NUCLEOTIDE SEQUENCE [LARGE SCALE GENOMIC DNA]</scope>
</reference>
<name>A0AC58UHH4_TOBAC</name>
<dbReference type="Proteomes" id="UP000790787">
    <property type="component" value="Chromosome 5"/>
</dbReference>
<protein>
    <submittedName>
        <fullName evidence="2">Uncharacterized protein LOC142180768</fullName>
    </submittedName>
</protein>
<evidence type="ECO:0000313" key="2">
    <source>
        <dbReference type="RefSeq" id="XP_075108938.1"/>
    </source>
</evidence>
<gene>
    <name evidence="2" type="primary">LOC142180768</name>
</gene>
<keyword evidence="1" id="KW-1185">Reference proteome</keyword>
<accession>A0AC58UHH4</accession>